<evidence type="ECO:0000313" key="2">
    <source>
        <dbReference type="Proteomes" id="UP000308054"/>
    </source>
</evidence>
<dbReference type="Proteomes" id="UP000308054">
    <property type="component" value="Unassembled WGS sequence"/>
</dbReference>
<proteinExistence type="predicted"/>
<dbReference type="AlphaFoldDB" id="A0A4S2GYV0"/>
<keyword evidence="2" id="KW-1185">Reference proteome</keyword>
<dbReference type="EMBL" id="SRXW01000004">
    <property type="protein sequence ID" value="TGY87962.1"/>
    <property type="molecule type" value="Genomic_DNA"/>
</dbReference>
<dbReference type="RefSeq" id="WP_135996942.1">
    <property type="nucleotide sequence ID" value="NZ_CP071057.1"/>
</dbReference>
<comment type="caution">
    <text evidence="1">The sequence shown here is derived from an EMBL/GenBank/DDBJ whole genome shotgun (WGS) entry which is preliminary data.</text>
</comment>
<reference evidence="1 2" key="1">
    <citation type="journal article" date="2017" name="Int. J. Syst. Evol. Microbiol.">
        <title>Marinicauda algicola sp. nov., isolated from a marine red alga Rhodosorus marinus.</title>
        <authorList>
            <person name="Jeong S.E."/>
            <person name="Jeon S.H."/>
            <person name="Chun B.H."/>
            <person name="Kim D.W."/>
            <person name="Jeon C.O."/>
        </authorList>
    </citation>
    <scope>NUCLEOTIDE SEQUENCE [LARGE SCALE GENOMIC DNA]</scope>
    <source>
        <strain evidence="1 2">JCM 31718</strain>
    </source>
</reference>
<dbReference type="PROSITE" id="PS51257">
    <property type="entry name" value="PROKAR_LIPOPROTEIN"/>
    <property type="match status" value="1"/>
</dbReference>
<evidence type="ECO:0000313" key="1">
    <source>
        <dbReference type="EMBL" id="TGY87962.1"/>
    </source>
</evidence>
<protein>
    <submittedName>
        <fullName evidence="1">Uncharacterized protein</fullName>
    </submittedName>
</protein>
<organism evidence="1 2">
    <name type="scientific">Marinicauda algicola</name>
    <dbReference type="NCBI Taxonomy" id="2029849"/>
    <lineage>
        <taxon>Bacteria</taxon>
        <taxon>Pseudomonadati</taxon>
        <taxon>Pseudomonadota</taxon>
        <taxon>Alphaproteobacteria</taxon>
        <taxon>Maricaulales</taxon>
        <taxon>Maricaulaceae</taxon>
        <taxon>Marinicauda</taxon>
    </lineage>
</organism>
<name>A0A4S2GYV0_9PROT</name>
<sequence>MRFFHRAGLGAAALAGAALSACTTDEAAEPGWLDVRAAEAAAHAPPAHVPLHLLPAAEIIEVRATTRRLMEAGAYVRGRAEEIAERDVDTGAFVRESLQRGTPPEGGSR</sequence>
<gene>
    <name evidence="1" type="ORF">E5163_13740</name>
</gene>
<accession>A0A4S2GYV0</accession>